<feature type="transmembrane region" description="Helical" evidence="1">
    <location>
        <begin position="12"/>
        <end position="31"/>
    </location>
</feature>
<gene>
    <name evidence="2" type="ORF">SAMN04488053_102283</name>
</gene>
<keyword evidence="1" id="KW-0812">Transmembrane</keyword>
<dbReference type="STRING" id="745820.SAMN04488053_102283"/>
<feature type="transmembrane region" description="Helical" evidence="1">
    <location>
        <begin position="83"/>
        <end position="104"/>
    </location>
</feature>
<dbReference type="EMBL" id="FNIL01000002">
    <property type="protein sequence ID" value="SDN63134.1"/>
    <property type="molecule type" value="Genomic_DNA"/>
</dbReference>
<feature type="transmembrane region" description="Helical" evidence="1">
    <location>
        <begin position="110"/>
        <end position="132"/>
    </location>
</feature>
<evidence type="ECO:0000256" key="1">
    <source>
        <dbReference type="SAM" id="Phobius"/>
    </source>
</evidence>
<feature type="transmembrane region" description="Helical" evidence="1">
    <location>
        <begin position="51"/>
        <end position="71"/>
    </location>
</feature>
<evidence type="ECO:0008006" key="4">
    <source>
        <dbReference type="Google" id="ProtNLM"/>
    </source>
</evidence>
<protein>
    <recommendedName>
        <fullName evidence="4">RND transporter</fullName>
    </recommendedName>
</protein>
<dbReference type="RefSeq" id="WP_090841604.1">
    <property type="nucleotide sequence ID" value="NZ_FNIL01000002.1"/>
</dbReference>
<dbReference type="AlphaFoldDB" id="A0A1H0CZ17"/>
<name>A0A1H0CZ17_9BACI</name>
<proteinExistence type="predicted"/>
<sequence length="141" mass="15677">MKNEGTLKNINWSVFIIALLLAIITAGMTMYDLNTSTAVGEAAQSRTAFRWGSLNVITAVIIVAMITFLAVAWKRIFPFNVPIAIILLGFCYQLFFNTFTIGWVGMLGMLGLFVAFLTGIILIVSYSVHLIIEQRRTAHRS</sequence>
<accession>A0A1H0CZ17</accession>
<evidence type="ECO:0000313" key="3">
    <source>
        <dbReference type="Proteomes" id="UP000198778"/>
    </source>
</evidence>
<keyword evidence="1" id="KW-0472">Membrane</keyword>
<keyword evidence="1" id="KW-1133">Transmembrane helix</keyword>
<organism evidence="2 3">
    <name type="scientific">Alkalicoccus daliensis</name>
    <dbReference type="NCBI Taxonomy" id="745820"/>
    <lineage>
        <taxon>Bacteria</taxon>
        <taxon>Bacillati</taxon>
        <taxon>Bacillota</taxon>
        <taxon>Bacilli</taxon>
        <taxon>Bacillales</taxon>
        <taxon>Bacillaceae</taxon>
        <taxon>Alkalicoccus</taxon>
    </lineage>
</organism>
<reference evidence="3" key="1">
    <citation type="submission" date="2016-10" db="EMBL/GenBank/DDBJ databases">
        <authorList>
            <person name="Varghese N."/>
            <person name="Submissions S."/>
        </authorList>
    </citation>
    <scope>NUCLEOTIDE SEQUENCE [LARGE SCALE GENOMIC DNA]</scope>
    <source>
        <strain evidence="3">CGMCC 1.10369</strain>
    </source>
</reference>
<dbReference type="OrthoDB" id="2876005at2"/>
<keyword evidence="3" id="KW-1185">Reference proteome</keyword>
<evidence type="ECO:0000313" key="2">
    <source>
        <dbReference type="EMBL" id="SDN63134.1"/>
    </source>
</evidence>
<dbReference type="Proteomes" id="UP000198778">
    <property type="component" value="Unassembled WGS sequence"/>
</dbReference>